<comment type="similarity">
    <text evidence="1">Belongs to the DprA/Smf family.</text>
</comment>
<name>A0A2C9XRT8_9ENTE</name>
<dbReference type="InterPro" id="IPR003488">
    <property type="entry name" value="DprA"/>
</dbReference>
<gene>
    <name evidence="3" type="ORF">A5844_000340</name>
</gene>
<organism evidence="3 4">
    <name type="scientific">Candidatus Enterococcus wittei</name>
    <dbReference type="NCBI Taxonomy" id="1987383"/>
    <lineage>
        <taxon>Bacteria</taxon>
        <taxon>Bacillati</taxon>
        <taxon>Bacillota</taxon>
        <taxon>Bacilli</taxon>
        <taxon>Lactobacillales</taxon>
        <taxon>Enterococcaceae</taxon>
        <taxon>Enterococcus</taxon>
    </lineage>
</organism>
<dbReference type="Gene3D" id="3.40.50.450">
    <property type="match status" value="1"/>
</dbReference>
<reference evidence="3 4" key="1">
    <citation type="submission" date="2017-05" db="EMBL/GenBank/DDBJ databases">
        <title>The Genome Sequence of Enterococcus sp. 10A9_DIV0425.</title>
        <authorList>
            <consortium name="The Broad Institute Genomics Platform"/>
            <consortium name="The Broad Institute Genomic Center for Infectious Diseases"/>
            <person name="Earl A."/>
            <person name="Manson A."/>
            <person name="Schwartman J."/>
            <person name="Gilmore M."/>
            <person name="Abouelleil A."/>
            <person name="Cao P."/>
            <person name="Chapman S."/>
            <person name="Cusick C."/>
            <person name="Shea T."/>
            <person name="Young S."/>
            <person name="Neafsey D."/>
            <person name="Nusbaum C."/>
            <person name="Birren B."/>
        </authorList>
    </citation>
    <scope>NUCLEOTIDE SEQUENCE [LARGE SCALE GENOMIC DNA]</scope>
    <source>
        <strain evidence="3 4">10A9_DIV0425</strain>
    </source>
</reference>
<dbReference type="EMBL" id="NGMO01000001">
    <property type="protein sequence ID" value="OTP12124.1"/>
    <property type="molecule type" value="Genomic_DNA"/>
</dbReference>
<protein>
    <submittedName>
        <fullName evidence="3">DNA protecting protein DprA</fullName>
    </submittedName>
</protein>
<feature type="domain" description="Smf/DprA SLOG" evidence="2">
    <location>
        <begin position="75"/>
        <end position="283"/>
    </location>
</feature>
<evidence type="ECO:0000259" key="2">
    <source>
        <dbReference type="Pfam" id="PF02481"/>
    </source>
</evidence>
<comment type="caution">
    <text evidence="3">The sequence shown here is derived from an EMBL/GenBank/DDBJ whole genome shotgun (WGS) entry which is preliminary data.</text>
</comment>
<evidence type="ECO:0000256" key="1">
    <source>
        <dbReference type="ARBA" id="ARBA00006525"/>
    </source>
</evidence>
<evidence type="ECO:0000313" key="3">
    <source>
        <dbReference type="EMBL" id="OTP12124.1"/>
    </source>
</evidence>
<dbReference type="Proteomes" id="UP000194933">
    <property type="component" value="Unassembled WGS sequence"/>
</dbReference>
<dbReference type="InterPro" id="IPR057666">
    <property type="entry name" value="DrpA_SLOG"/>
</dbReference>
<dbReference type="RefSeq" id="WP_086283360.1">
    <property type="nucleotide sequence ID" value="NZ_NGMO01000001.1"/>
</dbReference>
<keyword evidence="4" id="KW-1185">Reference proteome</keyword>
<sequence>MFYIKDYLIKLAYVNGMNGQQKWRVIHHLLTFKNERLTTNEIIEIAQIKSQEMTFQKSWWMIHEEWEKIKKEERFFTCLDPIYPSQLFHLAYPPILLFYKGDLSLLRSKMISVVGGRETSVLAKKTVNHLLLPVIEKGFVIVSGGAKGIDAYAHQAAIKASGRTIAIIGTGIDRCYPKENQRLQEEISKNHLLLSEFRPEDGPKKYHFPMRNRIIAALSQGICVVEAKKKSGSLITAQQGLELGRTIFSVPGNILTGQSSGCHHLIQDGAICAISGQDILAEING</sequence>
<dbReference type="SUPFAM" id="SSF102405">
    <property type="entry name" value="MCP/YpsA-like"/>
    <property type="match status" value="1"/>
</dbReference>
<dbReference type="NCBIfam" id="TIGR00732">
    <property type="entry name" value="dprA"/>
    <property type="match status" value="1"/>
</dbReference>
<dbReference type="GO" id="GO:0009294">
    <property type="term" value="P:DNA-mediated transformation"/>
    <property type="evidence" value="ECO:0007669"/>
    <property type="project" value="InterPro"/>
</dbReference>
<accession>A0A2C9XRT8</accession>
<evidence type="ECO:0000313" key="4">
    <source>
        <dbReference type="Proteomes" id="UP000194933"/>
    </source>
</evidence>
<dbReference type="AlphaFoldDB" id="A0A2C9XRT8"/>
<proteinExistence type="inferred from homology"/>
<dbReference type="PANTHER" id="PTHR43022">
    <property type="entry name" value="PROTEIN SMF"/>
    <property type="match status" value="1"/>
</dbReference>
<dbReference type="PANTHER" id="PTHR43022:SF1">
    <property type="entry name" value="PROTEIN SMF"/>
    <property type="match status" value="1"/>
</dbReference>
<dbReference type="STRING" id="1987383.A5844_000340"/>
<dbReference type="Pfam" id="PF02481">
    <property type="entry name" value="DNA_processg_A"/>
    <property type="match status" value="1"/>
</dbReference>